<protein>
    <submittedName>
        <fullName evidence="1">Uncharacterized protein</fullName>
    </submittedName>
</protein>
<name>A0AAV4PFB7_9ARAC</name>
<dbReference type="Proteomes" id="UP001054837">
    <property type="component" value="Unassembled WGS sequence"/>
</dbReference>
<reference evidence="1 2" key="1">
    <citation type="submission" date="2021-06" db="EMBL/GenBank/DDBJ databases">
        <title>Caerostris darwini draft genome.</title>
        <authorList>
            <person name="Kono N."/>
            <person name="Arakawa K."/>
        </authorList>
    </citation>
    <scope>NUCLEOTIDE SEQUENCE [LARGE SCALE GENOMIC DNA]</scope>
</reference>
<accession>A0AAV4PFB7</accession>
<sequence>MAFTALAKKDSWLSLHSKGFVAFTVLAKKRSVDFITLSKRISDLHCIVRKDPMSSLHWQKKGNFYRLYTFVQCVTHNLFFIFIVESSFPFSTSLVLLCSSGKFAPPPGSGLLPSEVSRAPEGWHRSRARLRIGRALIPADDSPRVFRDRLRTAVLH</sequence>
<evidence type="ECO:0000313" key="1">
    <source>
        <dbReference type="EMBL" id="GIX94406.1"/>
    </source>
</evidence>
<proteinExistence type="predicted"/>
<gene>
    <name evidence="1" type="ORF">CDAR_220781</name>
</gene>
<evidence type="ECO:0000313" key="2">
    <source>
        <dbReference type="Proteomes" id="UP001054837"/>
    </source>
</evidence>
<comment type="caution">
    <text evidence="1">The sequence shown here is derived from an EMBL/GenBank/DDBJ whole genome shotgun (WGS) entry which is preliminary data.</text>
</comment>
<dbReference type="AlphaFoldDB" id="A0AAV4PFB7"/>
<dbReference type="EMBL" id="BPLQ01002610">
    <property type="protein sequence ID" value="GIX94406.1"/>
    <property type="molecule type" value="Genomic_DNA"/>
</dbReference>
<organism evidence="1 2">
    <name type="scientific">Caerostris darwini</name>
    <dbReference type="NCBI Taxonomy" id="1538125"/>
    <lineage>
        <taxon>Eukaryota</taxon>
        <taxon>Metazoa</taxon>
        <taxon>Ecdysozoa</taxon>
        <taxon>Arthropoda</taxon>
        <taxon>Chelicerata</taxon>
        <taxon>Arachnida</taxon>
        <taxon>Araneae</taxon>
        <taxon>Araneomorphae</taxon>
        <taxon>Entelegynae</taxon>
        <taxon>Araneoidea</taxon>
        <taxon>Araneidae</taxon>
        <taxon>Caerostris</taxon>
    </lineage>
</organism>
<keyword evidence="2" id="KW-1185">Reference proteome</keyword>